<keyword evidence="2" id="KW-0865">Zymogen</keyword>
<dbReference type="Proteomes" id="UP001497444">
    <property type="component" value="Chromosome 2"/>
</dbReference>
<sequence length="340" mass="37973">MAPSSLHKNNRQHMWSLPLFLFVATLLLVSVEGLKVKPPGIVSTLRRSAGKELGFVAKDVKNYVCDTCMQLSQKAQLVLANPDTVQEVISLVEDHMCRPLQPGLQTKCENMAEAYVPAMLLELEAELGPDKLCFETGLCTSTAVEAAMGNKKACTVCQDFATDALTYLEKNKTREEIIIALHLACSRLQDLSKQCDLLVDLYTPRMMQQLNNITPQEFCEMTKLCKPPKLTWKRNDCATCQFVILEIKLKLQDPKVQAKLLEVLLKGCNRVTNHVEECKGIVEQYGPFILENLDQMLDSKAVCCKIGVCPAMPCPHVVAWAKLREQPKPVIELPQADLMA</sequence>
<protein>
    <recommendedName>
        <fullName evidence="6">Saposin B-type domain-containing protein</fullName>
    </recommendedName>
</protein>
<dbReference type="SUPFAM" id="SSF47862">
    <property type="entry name" value="Saposin"/>
    <property type="match status" value="2"/>
</dbReference>
<evidence type="ECO:0000256" key="1">
    <source>
        <dbReference type="ARBA" id="ARBA00022750"/>
    </source>
</evidence>
<keyword evidence="3" id="KW-1015">Disulfide bond</keyword>
<name>A0ABP0WLG1_9BRYO</name>
<feature type="chain" id="PRO_5046890675" description="Saposin B-type domain-containing protein" evidence="5">
    <location>
        <begin position="34"/>
        <end position="340"/>
    </location>
</feature>
<keyword evidence="1" id="KW-0064">Aspartyl protease</keyword>
<evidence type="ECO:0000256" key="4">
    <source>
        <dbReference type="ARBA" id="ARBA00023180"/>
    </source>
</evidence>
<dbReference type="PANTHER" id="PTHR11480">
    <property type="entry name" value="SAPOSIN-RELATED"/>
    <property type="match status" value="1"/>
</dbReference>
<dbReference type="PROSITE" id="PS50015">
    <property type="entry name" value="SAP_B"/>
    <property type="match status" value="3"/>
</dbReference>
<dbReference type="SMART" id="SM00741">
    <property type="entry name" value="SapB"/>
    <property type="match status" value="3"/>
</dbReference>
<evidence type="ECO:0000256" key="2">
    <source>
        <dbReference type="ARBA" id="ARBA00023145"/>
    </source>
</evidence>
<keyword evidence="5" id="KW-0732">Signal</keyword>
<evidence type="ECO:0000259" key="6">
    <source>
        <dbReference type="PROSITE" id="PS50015"/>
    </source>
</evidence>
<feature type="signal peptide" evidence="5">
    <location>
        <begin position="1"/>
        <end position="33"/>
    </location>
</feature>
<keyword evidence="4" id="KW-0325">Glycoprotein</keyword>
<feature type="domain" description="Saposin B-type" evidence="6">
    <location>
        <begin position="61"/>
        <end position="143"/>
    </location>
</feature>
<dbReference type="PANTHER" id="PTHR11480:SF3">
    <property type="entry name" value="BCDNA.GH08312"/>
    <property type="match status" value="1"/>
</dbReference>
<reference evidence="7 8" key="1">
    <citation type="submission" date="2024-02" db="EMBL/GenBank/DDBJ databases">
        <authorList>
            <consortium name="ELIXIR-Norway"/>
            <consortium name="Elixir Norway"/>
        </authorList>
    </citation>
    <scope>NUCLEOTIDE SEQUENCE [LARGE SCALE GENOMIC DNA]</scope>
</reference>
<evidence type="ECO:0000313" key="8">
    <source>
        <dbReference type="Proteomes" id="UP001497444"/>
    </source>
</evidence>
<feature type="domain" description="Saposin B-type" evidence="6">
    <location>
        <begin position="150"/>
        <end position="229"/>
    </location>
</feature>
<keyword evidence="1" id="KW-0378">Hydrolase</keyword>
<gene>
    <name evidence="7" type="ORF">CSSPJE1EN1_LOCUS13171</name>
</gene>
<dbReference type="InterPro" id="IPR008138">
    <property type="entry name" value="SapB_2"/>
</dbReference>
<keyword evidence="8" id="KW-1185">Reference proteome</keyword>
<evidence type="ECO:0000256" key="5">
    <source>
        <dbReference type="SAM" id="SignalP"/>
    </source>
</evidence>
<dbReference type="InterPro" id="IPR051428">
    <property type="entry name" value="Sphingo_Act-Surfact_Prot"/>
</dbReference>
<proteinExistence type="predicted"/>
<dbReference type="Pfam" id="PF03489">
    <property type="entry name" value="SapB_2"/>
    <property type="match status" value="2"/>
</dbReference>
<dbReference type="InterPro" id="IPR011001">
    <property type="entry name" value="Saposin-like"/>
</dbReference>
<accession>A0ABP0WLG1</accession>
<dbReference type="InterPro" id="IPR007856">
    <property type="entry name" value="SapB_1"/>
</dbReference>
<evidence type="ECO:0000256" key="3">
    <source>
        <dbReference type="ARBA" id="ARBA00023157"/>
    </source>
</evidence>
<dbReference type="EMBL" id="OZ020097">
    <property type="protein sequence ID" value="CAK9267693.1"/>
    <property type="molecule type" value="Genomic_DNA"/>
</dbReference>
<organism evidence="7 8">
    <name type="scientific">Sphagnum jensenii</name>
    <dbReference type="NCBI Taxonomy" id="128206"/>
    <lineage>
        <taxon>Eukaryota</taxon>
        <taxon>Viridiplantae</taxon>
        <taxon>Streptophyta</taxon>
        <taxon>Embryophyta</taxon>
        <taxon>Bryophyta</taxon>
        <taxon>Sphagnophytina</taxon>
        <taxon>Sphagnopsida</taxon>
        <taxon>Sphagnales</taxon>
        <taxon>Sphagnaceae</taxon>
        <taxon>Sphagnum</taxon>
    </lineage>
</organism>
<feature type="domain" description="Saposin B-type" evidence="6">
    <location>
        <begin position="233"/>
        <end position="313"/>
    </location>
</feature>
<dbReference type="InterPro" id="IPR008139">
    <property type="entry name" value="SaposinB_dom"/>
</dbReference>
<keyword evidence="1" id="KW-0645">Protease</keyword>
<evidence type="ECO:0000313" key="7">
    <source>
        <dbReference type="EMBL" id="CAK9267693.1"/>
    </source>
</evidence>
<dbReference type="Gene3D" id="1.10.225.10">
    <property type="entry name" value="Saposin-like"/>
    <property type="match status" value="3"/>
</dbReference>
<dbReference type="Pfam" id="PF05184">
    <property type="entry name" value="SapB_1"/>
    <property type="match status" value="1"/>
</dbReference>